<sequence>MILSPSSQIHVVPLLPEYAAQAAFWATRLHLPLLPQPSPHPAEHRCAAPSSSRLVDPVEAAGMQLQVGAEGLQLYLPPSGTDGTHTSGIVRVDFLSGAVAHRRHFGGGSGQMIAKAVGIQPGLRPTVLDATAGLGRDAFVLAQLGCPLRLIERQPLIAALLEDGLRRASENAELAAIVARMSLIVGDAITLMRDWRHGHGDSHSDSAPPDIPQVIYLDPMFPPRRKSALVKKEMRLLRPLAGDDRDASALLAAALDLASHRVVVKRPRQAPPLDGQPPGYTLHGQSSRFDIYPKKSLKSA</sequence>
<dbReference type="Proteomes" id="UP001574673">
    <property type="component" value="Unassembled WGS sequence"/>
</dbReference>
<keyword evidence="1 3" id="KW-0489">Methyltransferase</keyword>
<comment type="subcellular location">
    <subcellularLocation>
        <location evidence="1">Cytoplasm</location>
    </subcellularLocation>
</comment>
<comment type="caution">
    <text evidence="3">The sequence shown here is derived from an EMBL/GenBank/DDBJ whole genome shotgun (WGS) entry which is preliminary data.</text>
</comment>
<dbReference type="EMBL" id="JBEUWX010000002">
    <property type="protein sequence ID" value="MFA9950693.1"/>
    <property type="molecule type" value="Genomic_DNA"/>
</dbReference>
<evidence type="ECO:0000313" key="3">
    <source>
        <dbReference type="EMBL" id="MFA9950693.1"/>
    </source>
</evidence>
<dbReference type="Pfam" id="PF04445">
    <property type="entry name" value="SAM_MT"/>
    <property type="match status" value="1"/>
</dbReference>
<organism evidence="3 4">
    <name type="scientific">Dentiradicibacter hellwigii</name>
    <dbReference type="NCBI Taxonomy" id="3149053"/>
    <lineage>
        <taxon>Bacteria</taxon>
        <taxon>Pseudomonadati</taxon>
        <taxon>Pseudomonadota</taxon>
        <taxon>Betaproteobacteria</taxon>
        <taxon>Rhodocyclales</taxon>
        <taxon>Rhodocyclaceae</taxon>
        <taxon>Dentiradicibacter</taxon>
    </lineage>
</organism>
<evidence type="ECO:0000256" key="1">
    <source>
        <dbReference type="HAMAP-Rule" id="MF_01523"/>
    </source>
</evidence>
<feature type="binding site" evidence="1">
    <location>
        <begin position="136"/>
        <end position="137"/>
    </location>
    <ligand>
        <name>S-adenosyl-L-methionine</name>
        <dbReference type="ChEBI" id="CHEBI:59789"/>
    </ligand>
</feature>
<evidence type="ECO:0000256" key="2">
    <source>
        <dbReference type="SAM" id="MobiDB-lite"/>
    </source>
</evidence>
<keyword evidence="1" id="KW-0949">S-adenosyl-L-methionine</keyword>
<dbReference type="RefSeq" id="WP_418891733.1">
    <property type="nucleotide sequence ID" value="NZ_JBEUWX010000002.1"/>
</dbReference>
<keyword evidence="1" id="KW-0963">Cytoplasm</keyword>
<dbReference type="PANTHER" id="PTHR36112:SF1">
    <property type="entry name" value="RIBOSOMAL RNA SMALL SUBUNIT METHYLTRANSFERASE J"/>
    <property type="match status" value="1"/>
</dbReference>
<feature type="binding site" evidence="1">
    <location>
        <position position="218"/>
    </location>
    <ligand>
        <name>S-adenosyl-L-methionine</name>
        <dbReference type="ChEBI" id="CHEBI:59789"/>
    </ligand>
</feature>
<dbReference type="HAMAP" id="MF_01523">
    <property type="entry name" value="16SrRNA_methyltr_J"/>
    <property type="match status" value="1"/>
</dbReference>
<dbReference type="GO" id="GO:0032259">
    <property type="term" value="P:methylation"/>
    <property type="evidence" value="ECO:0007669"/>
    <property type="project" value="UniProtKB-KW"/>
</dbReference>
<name>A0ABV4UGD7_9RHOO</name>
<dbReference type="InterPro" id="IPR007536">
    <property type="entry name" value="16SrRNA_methylTrfase_J"/>
</dbReference>
<dbReference type="PANTHER" id="PTHR36112">
    <property type="entry name" value="RIBOSOMAL RNA SMALL SUBUNIT METHYLTRANSFERASE J"/>
    <property type="match status" value="1"/>
</dbReference>
<comment type="caution">
    <text evidence="1">Lacks conserved residue(s) required for the propagation of feature annotation.</text>
</comment>
<dbReference type="GO" id="GO:0008168">
    <property type="term" value="F:methyltransferase activity"/>
    <property type="evidence" value="ECO:0007669"/>
    <property type="project" value="UniProtKB-KW"/>
</dbReference>
<comment type="similarity">
    <text evidence="1">Belongs to the methyltransferase superfamily. RsmJ family.</text>
</comment>
<protein>
    <recommendedName>
        <fullName evidence="1">Ribosomal RNA small subunit methyltransferase J</fullName>
        <ecNumber evidence="1">2.1.1.242</ecNumber>
    </recommendedName>
    <alternativeName>
        <fullName evidence="1">16S rRNA m2G1516 methyltransferase</fullName>
    </alternativeName>
    <alternativeName>
        <fullName evidence="1">rRNA (guanine-N(2)-)-methyltransferase</fullName>
    </alternativeName>
</protein>
<comment type="catalytic activity">
    <reaction evidence="1">
        <text>guanosine(1516) in 16S rRNA + S-adenosyl-L-methionine = N(2)-methylguanosine(1516) in 16S rRNA + S-adenosyl-L-homocysteine + H(+)</text>
        <dbReference type="Rhea" id="RHEA:43220"/>
        <dbReference type="Rhea" id="RHEA-COMP:10412"/>
        <dbReference type="Rhea" id="RHEA-COMP:10413"/>
        <dbReference type="ChEBI" id="CHEBI:15378"/>
        <dbReference type="ChEBI" id="CHEBI:57856"/>
        <dbReference type="ChEBI" id="CHEBI:59789"/>
        <dbReference type="ChEBI" id="CHEBI:74269"/>
        <dbReference type="ChEBI" id="CHEBI:74481"/>
        <dbReference type="EC" id="2.1.1.242"/>
    </reaction>
</comment>
<keyword evidence="1" id="KW-0698">rRNA processing</keyword>
<keyword evidence="1" id="KW-0808">Transferase</keyword>
<evidence type="ECO:0000313" key="4">
    <source>
        <dbReference type="Proteomes" id="UP001574673"/>
    </source>
</evidence>
<accession>A0ABV4UGD7</accession>
<gene>
    <name evidence="1" type="primary">rsmJ</name>
    <name evidence="3" type="ORF">ABCS64_10255</name>
</gene>
<feature type="binding site" evidence="1">
    <location>
        <begin position="152"/>
        <end position="153"/>
    </location>
    <ligand>
        <name>S-adenosyl-L-methionine</name>
        <dbReference type="ChEBI" id="CHEBI:59789"/>
    </ligand>
</feature>
<dbReference type="SUPFAM" id="SSF53335">
    <property type="entry name" value="S-adenosyl-L-methionine-dependent methyltransferases"/>
    <property type="match status" value="1"/>
</dbReference>
<keyword evidence="4" id="KW-1185">Reference proteome</keyword>
<proteinExistence type="inferred from homology"/>
<dbReference type="InterPro" id="IPR029063">
    <property type="entry name" value="SAM-dependent_MTases_sf"/>
</dbReference>
<feature type="region of interest" description="Disordered" evidence="2">
    <location>
        <begin position="267"/>
        <end position="286"/>
    </location>
</feature>
<dbReference type="EC" id="2.1.1.242" evidence="1"/>
<reference evidence="4" key="1">
    <citation type="submission" date="2024-06" db="EMBL/GenBank/DDBJ databases">
        <title>Radixoralia hellwigii gen. nov., sp nov., isolated from a root canal in the human oral cavity.</title>
        <authorList>
            <person name="Bartsch S."/>
            <person name="Wittmer A."/>
            <person name="Schulz A.-K."/>
            <person name="Neumann-Schaal M."/>
            <person name="Wolf J."/>
            <person name="Gronow S."/>
            <person name="Tennert C."/>
            <person name="Haecker G."/>
            <person name="Cieplik F."/>
            <person name="Al-Ahmad A."/>
        </authorList>
    </citation>
    <scope>NUCLEOTIDE SEQUENCE [LARGE SCALE GENOMIC DNA]</scope>
    <source>
        <strain evidence="4">Wk13</strain>
    </source>
</reference>
<dbReference type="Gene3D" id="3.40.50.150">
    <property type="entry name" value="Vaccinia Virus protein VP39"/>
    <property type="match status" value="1"/>
</dbReference>
<comment type="function">
    <text evidence="1">Specifically methylates the guanosine in position 1516 of 16S rRNA.</text>
</comment>